<dbReference type="AlphaFoldDB" id="A0A2Z3HKD9"/>
<gene>
    <name evidence="1" type="ORF">HYN04_04020</name>
</gene>
<dbReference type="KEGG" id="phb:HYN04_04020"/>
<evidence type="ECO:0008006" key="3">
    <source>
        <dbReference type="Google" id="ProtNLM"/>
    </source>
</evidence>
<protein>
    <recommendedName>
        <fullName evidence="3">TonB C-terminal domain-containing protein</fullName>
    </recommendedName>
</protein>
<reference evidence="2" key="1">
    <citation type="submission" date="2018-05" db="EMBL/GenBank/DDBJ databases">
        <title>Genome sequencing of Phenylobacterium sp. HYN0004.</title>
        <authorList>
            <person name="Yi H."/>
            <person name="Baek C."/>
        </authorList>
    </citation>
    <scope>NUCLEOTIDE SEQUENCE [LARGE SCALE GENOMIC DNA]</scope>
    <source>
        <strain evidence="2">HYN0004</strain>
    </source>
</reference>
<accession>A0A2Z3HKD9</accession>
<sequence length="107" mass="11279">MAVVVSPGAGNLFIAGQGPRYKSPMLIPVLLLLAAAEPRDAGQGRASVDCRVAEGGRLEDCRLVSEAPSGANVGAFALQLARNTRVAPDDRRIRAGRIVLAFRMKLP</sequence>
<dbReference type="OrthoDB" id="7193241at2"/>
<name>A0A2Z3HKD9_9CAUL</name>
<keyword evidence="2" id="KW-1185">Reference proteome</keyword>
<evidence type="ECO:0000313" key="2">
    <source>
        <dbReference type="Proteomes" id="UP000247763"/>
    </source>
</evidence>
<proteinExistence type="predicted"/>
<evidence type="ECO:0000313" key="1">
    <source>
        <dbReference type="EMBL" id="AWM76993.1"/>
    </source>
</evidence>
<organism evidence="1 2">
    <name type="scientific">Phenylobacterium parvum</name>
    <dbReference type="NCBI Taxonomy" id="2201350"/>
    <lineage>
        <taxon>Bacteria</taxon>
        <taxon>Pseudomonadati</taxon>
        <taxon>Pseudomonadota</taxon>
        <taxon>Alphaproteobacteria</taxon>
        <taxon>Caulobacterales</taxon>
        <taxon>Caulobacteraceae</taxon>
        <taxon>Phenylobacterium</taxon>
    </lineage>
</organism>
<dbReference type="RefSeq" id="WP_110449562.1">
    <property type="nucleotide sequence ID" value="NZ_CP029479.1"/>
</dbReference>
<dbReference type="Proteomes" id="UP000247763">
    <property type="component" value="Chromosome"/>
</dbReference>
<dbReference type="EMBL" id="CP029479">
    <property type="protein sequence ID" value="AWM76993.1"/>
    <property type="molecule type" value="Genomic_DNA"/>
</dbReference>